<reference evidence="1 2" key="1">
    <citation type="submission" date="2021-04" db="EMBL/GenBank/DDBJ databases">
        <authorList>
            <person name="Bliznina A."/>
        </authorList>
    </citation>
    <scope>NUCLEOTIDE SEQUENCE [LARGE SCALE GENOMIC DNA]</scope>
</reference>
<keyword evidence="2" id="KW-1185">Reference proteome</keyword>
<dbReference type="EMBL" id="OU015569">
    <property type="protein sequence ID" value="CAG5094937.1"/>
    <property type="molecule type" value="Genomic_DNA"/>
</dbReference>
<gene>
    <name evidence="1" type="ORF">OKIOD_LOCUS5510</name>
</gene>
<evidence type="ECO:0000313" key="2">
    <source>
        <dbReference type="Proteomes" id="UP001158576"/>
    </source>
</evidence>
<accession>A0ABN7S8D7</accession>
<evidence type="ECO:0000313" key="1">
    <source>
        <dbReference type="EMBL" id="CAG5094937.1"/>
    </source>
</evidence>
<protein>
    <submittedName>
        <fullName evidence="1">Oidioi.mRNA.OKI2018_I69.XSR.g13952.t1.cds</fullName>
    </submittedName>
</protein>
<name>A0ABN7S8D7_OIKDI</name>
<proteinExistence type="predicted"/>
<dbReference type="Proteomes" id="UP001158576">
    <property type="component" value="Chromosome XSR"/>
</dbReference>
<sequence length="120" mass="13815">MTKKKGKRGFNGAKLHHFKHIASLLQAASVEGVPAAFQHKWQHTAKKVSDKVVVRLHKSYKRRYCQRCWSSHDKTATIEKNKSGNFNELKCEKCFFTKRLVRTDKAASNAVKNNKEENQS</sequence>
<organism evidence="1 2">
    <name type="scientific">Oikopleura dioica</name>
    <name type="common">Tunicate</name>
    <dbReference type="NCBI Taxonomy" id="34765"/>
    <lineage>
        <taxon>Eukaryota</taxon>
        <taxon>Metazoa</taxon>
        <taxon>Chordata</taxon>
        <taxon>Tunicata</taxon>
        <taxon>Appendicularia</taxon>
        <taxon>Copelata</taxon>
        <taxon>Oikopleuridae</taxon>
        <taxon>Oikopleura</taxon>
    </lineage>
</organism>